<dbReference type="SMART" id="SM00642">
    <property type="entry name" value="Aamy"/>
    <property type="match status" value="1"/>
</dbReference>
<dbReference type="EC" id="2.4.1.18" evidence="10"/>
<name>E0UP64_SULAO</name>
<dbReference type="InterPro" id="IPR044143">
    <property type="entry name" value="GlgB_N_E_set_prok"/>
</dbReference>
<keyword evidence="6 10" id="KW-0328">Glycosyltransferase</keyword>
<evidence type="ECO:0000256" key="1">
    <source>
        <dbReference type="ARBA" id="ARBA00000826"/>
    </source>
</evidence>
<dbReference type="Gene3D" id="2.60.40.1180">
    <property type="entry name" value="Golgi alpha-mannosidase II"/>
    <property type="match status" value="1"/>
</dbReference>
<evidence type="ECO:0000256" key="7">
    <source>
        <dbReference type="ARBA" id="ARBA00022679"/>
    </source>
</evidence>
<dbReference type="InterPro" id="IPR013780">
    <property type="entry name" value="Glyco_hydro_b"/>
</dbReference>
<evidence type="ECO:0000256" key="5">
    <source>
        <dbReference type="ARBA" id="ARBA00022600"/>
    </source>
</evidence>
<organism evidence="13 14">
    <name type="scientific">Sulfurimonas autotrophica (strain ATCC BAA-671 / DSM 16294 / JCM 11897 / OK10)</name>
    <dbReference type="NCBI Taxonomy" id="563040"/>
    <lineage>
        <taxon>Bacteria</taxon>
        <taxon>Pseudomonadati</taxon>
        <taxon>Campylobacterota</taxon>
        <taxon>Epsilonproteobacteria</taxon>
        <taxon>Campylobacterales</taxon>
        <taxon>Sulfurimonadaceae</taxon>
        <taxon>Sulfurimonas</taxon>
    </lineage>
</organism>
<dbReference type="Pfam" id="PF02806">
    <property type="entry name" value="Alpha-amylase_C"/>
    <property type="match status" value="1"/>
</dbReference>
<keyword evidence="7 10" id="KW-0808">Transferase</keyword>
<comment type="pathway">
    <text evidence="3 10">Glycan biosynthesis; glycogen biosynthesis.</text>
</comment>
<dbReference type="PANTHER" id="PTHR43651">
    <property type="entry name" value="1,4-ALPHA-GLUCAN-BRANCHING ENZYME"/>
    <property type="match status" value="1"/>
</dbReference>
<dbReference type="eggNOG" id="COG0296">
    <property type="taxonomic scope" value="Bacteria"/>
</dbReference>
<evidence type="ECO:0000256" key="9">
    <source>
        <dbReference type="ARBA" id="ARBA00023277"/>
    </source>
</evidence>
<comment type="catalytic activity">
    <reaction evidence="1 10">
        <text>Transfers a segment of a (1-&gt;4)-alpha-D-glucan chain to a primary hydroxy group in a similar glucan chain.</text>
        <dbReference type="EC" id="2.4.1.18"/>
    </reaction>
</comment>
<keyword evidence="8 10" id="KW-0320">Glycogen biosynthesis</keyword>
<proteinExistence type="inferred from homology"/>
<dbReference type="EMBL" id="CP002205">
    <property type="protein sequence ID" value="ADN08528.1"/>
    <property type="molecule type" value="Genomic_DNA"/>
</dbReference>
<dbReference type="CAZy" id="CBM48">
    <property type="family name" value="Carbohydrate-Binding Module Family 48"/>
</dbReference>
<feature type="active site" description="Nucleophile" evidence="10 11">
    <location>
        <position position="319"/>
    </location>
</feature>
<dbReference type="AlphaFoldDB" id="E0UP64"/>
<dbReference type="NCBIfam" id="TIGR01515">
    <property type="entry name" value="branching_enzym"/>
    <property type="match status" value="1"/>
</dbReference>
<comment type="subunit">
    <text evidence="10">Monomer.</text>
</comment>
<evidence type="ECO:0000256" key="3">
    <source>
        <dbReference type="ARBA" id="ARBA00004964"/>
    </source>
</evidence>
<evidence type="ECO:0000313" key="13">
    <source>
        <dbReference type="EMBL" id="ADN08528.1"/>
    </source>
</evidence>
<dbReference type="NCBIfam" id="NF008967">
    <property type="entry name" value="PRK12313.1"/>
    <property type="match status" value="1"/>
</dbReference>
<dbReference type="CAZy" id="GH13">
    <property type="family name" value="Glycoside Hydrolase Family 13"/>
</dbReference>
<dbReference type="InterPro" id="IPR006047">
    <property type="entry name" value="GH13_cat_dom"/>
</dbReference>
<dbReference type="GO" id="GO:0005978">
    <property type="term" value="P:glycogen biosynthetic process"/>
    <property type="evidence" value="ECO:0007669"/>
    <property type="project" value="UniProtKB-UniRule"/>
</dbReference>
<dbReference type="Proteomes" id="UP000007803">
    <property type="component" value="Chromosome"/>
</dbReference>
<evidence type="ECO:0000259" key="12">
    <source>
        <dbReference type="SMART" id="SM00642"/>
    </source>
</evidence>
<keyword evidence="9 10" id="KW-0119">Carbohydrate metabolism</keyword>
<feature type="domain" description="Glycosyl hydrolase family 13 catalytic" evidence="12">
    <location>
        <begin position="160"/>
        <end position="529"/>
    </location>
</feature>
<sequence length="639" mass="74356">MEYEVFHDVSLFSEFDIYLFKEGTHFQLYKHFGSHKMQREGVEGVYFAVWAPNAKSVCVQGDFNHYNRYAHFLKRREDGSGIWEGFISNIEEEITYKYFVDSDNEHANKDKSDPFAFYAEVAPSSASKIYDLSGYEWSDAKWMKNRAKNNSHKAPISIYEVHLGSWKRKVEEDNRFLTYGESAKELALYLNEMNYTHVEIMPVMEHPFEGSWGYQTTGYFAPTSRYGSPHEFMEFVDVMHEHNIGVILDWVPSHFVNDGHGLMNFDGTCLYEHADPRKGYHPEWKSAIFNYDRNEVRAFLISSAMFWLDLYHADGIRVDGVASMLYLDYAREEGEWIPNEDGSNINRGAVKFLQDLNTTVYENFPDIIMAAEESTNYSMVTGLVDKGGLGFGYKWNMGWMHDILKYMKVNPLFRQHHHKDLTFSFVYMFNESYILPLSHDEVVHMKGSLVNKMPGDNYKKFANLRALYALMTAHPGKKLLFMGGEFAQFNEWHYEQSLDWHLLDYFEHQGVQNCVRTLNRLYKDEASLHRNDVINEGFSWIEENDYRANVIAFIRKGARNQKPVLIICNFADKEHKNYPLGVPAKGVYSEIFNSDYIDFGGSSAELHIVKSIAKEQHGRKNSVEITLPPLSVIYLKKTK</sequence>
<dbReference type="InterPro" id="IPR006048">
    <property type="entry name" value="A-amylase/branching_C"/>
</dbReference>
<comment type="function">
    <text evidence="2 10">Catalyzes the formation of the alpha-1,6-glucosidic linkages in glycogen by scission of a 1,4-alpha-linked oligosaccharide from growing alpha-1,4-glucan chains and the subsequent attachment of the oligosaccharide to the alpha-1,6 position.</text>
</comment>
<evidence type="ECO:0000313" key="14">
    <source>
        <dbReference type="Proteomes" id="UP000007803"/>
    </source>
</evidence>
<evidence type="ECO:0000256" key="2">
    <source>
        <dbReference type="ARBA" id="ARBA00002953"/>
    </source>
</evidence>
<dbReference type="UniPathway" id="UPA00164"/>
<dbReference type="GO" id="GO:0003844">
    <property type="term" value="F:1,4-alpha-glucan branching enzyme activity"/>
    <property type="evidence" value="ECO:0007669"/>
    <property type="project" value="UniProtKB-UniRule"/>
</dbReference>
<keyword evidence="5 10" id="KW-0321">Glycogen metabolism</keyword>
<dbReference type="Gene3D" id="2.60.40.10">
    <property type="entry name" value="Immunoglobulins"/>
    <property type="match status" value="1"/>
</dbReference>
<protein>
    <recommendedName>
        <fullName evidence="10">1,4-alpha-glucan branching enzyme GlgB</fullName>
        <ecNumber evidence="10">2.4.1.18</ecNumber>
    </recommendedName>
    <alternativeName>
        <fullName evidence="10">1,4-alpha-D-glucan:1,4-alpha-D-glucan 6-glucosyl-transferase</fullName>
    </alternativeName>
    <alternativeName>
        <fullName evidence="10">Alpha-(1-&gt;4)-glucan branching enzyme</fullName>
    </alternativeName>
    <alternativeName>
        <fullName evidence="10">Glycogen branching enzyme</fullName>
        <shortName evidence="10">BE</shortName>
    </alternativeName>
</protein>
<dbReference type="STRING" id="563040.Saut_0479"/>
<dbReference type="GO" id="GO:0004553">
    <property type="term" value="F:hydrolase activity, hydrolyzing O-glycosyl compounds"/>
    <property type="evidence" value="ECO:0007669"/>
    <property type="project" value="InterPro"/>
</dbReference>
<dbReference type="SUPFAM" id="SSF51011">
    <property type="entry name" value="Glycosyl hydrolase domain"/>
    <property type="match status" value="1"/>
</dbReference>
<accession>E0UP64</accession>
<gene>
    <name evidence="10" type="primary">glgB</name>
    <name evidence="13" type="ordered locus">Saut_0479</name>
</gene>
<dbReference type="InterPro" id="IPR037439">
    <property type="entry name" value="Branching_enzy"/>
</dbReference>
<dbReference type="CDD" id="cd02855">
    <property type="entry name" value="E_set_GBE_prok_N"/>
    <property type="match status" value="1"/>
</dbReference>
<feature type="active site" description="Proton donor" evidence="10 11">
    <location>
        <position position="372"/>
    </location>
</feature>
<evidence type="ECO:0000256" key="10">
    <source>
        <dbReference type="HAMAP-Rule" id="MF_00685"/>
    </source>
</evidence>
<dbReference type="KEGG" id="sua:Saut_0479"/>
<dbReference type="RefSeq" id="WP_013326284.1">
    <property type="nucleotide sequence ID" value="NC_014506.1"/>
</dbReference>
<dbReference type="PIRSF" id="PIRSF000463">
    <property type="entry name" value="GlgB"/>
    <property type="match status" value="1"/>
</dbReference>
<comment type="similarity">
    <text evidence="4 10">Belongs to the glycosyl hydrolase 13 family. GlgB subfamily.</text>
</comment>
<dbReference type="FunFam" id="2.60.40.1180:FF:000002">
    <property type="entry name" value="1,4-alpha-glucan branching enzyme GlgB"/>
    <property type="match status" value="1"/>
</dbReference>
<reference evidence="14" key="1">
    <citation type="journal article" date="2010" name="Stand. Genomic Sci.">
        <title>Complete genome sequence of Sulfurimonas autotrophica type strain (OK10).</title>
        <authorList>
            <person name="Sikorski J."/>
            <person name="Munk C."/>
            <person name="Lapidus A."/>
            <person name="Djao O."/>
            <person name="Lucas S."/>
            <person name="Glavina Del Rio T."/>
            <person name="Nolan M."/>
            <person name="Tice H."/>
            <person name="Han C."/>
            <person name="Cheng J."/>
            <person name="Tapia R."/>
            <person name="Goodwin L."/>
            <person name="Pitluck S."/>
            <person name="Liolios K."/>
            <person name="Ivanova N."/>
            <person name="Mavromatis K."/>
            <person name="Mikhailova N."/>
            <person name="Pati A."/>
            <person name="Sims D."/>
            <person name="Meincke L."/>
            <person name="Brettin T."/>
            <person name="Detter J."/>
            <person name="Chen A."/>
            <person name="Palaniappan K."/>
            <person name="Land M."/>
            <person name="Hauser L."/>
            <person name="Chang Y."/>
            <person name="Jeffries C."/>
            <person name="Rohde M."/>
            <person name="Lang E."/>
            <person name="Spring S."/>
            <person name="Goker M."/>
            <person name="Woyke T."/>
            <person name="Bristow J."/>
            <person name="Eisen J."/>
            <person name="Markowitz V."/>
            <person name="Hugenholtz P."/>
            <person name="Kyrpides N."/>
            <person name="Klenk H."/>
        </authorList>
    </citation>
    <scope>NUCLEOTIDE SEQUENCE [LARGE SCALE GENOMIC DNA]</scope>
    <source>
        <strain evidence="14">ATCC BAA-671 / DSM 16294 / JCM 11897 / OK10</strain>
    </source>
</reference>
<dbReference type="InterPro" id="IPR006407">
    <property type="entry name" value="GlgB"/>
</dbReference>
<dbReference type="GO" id="GO:0043169">
    <property type="term" value="F:cation binding"/>
    <property type="evidence" value="ECO:0007669"/>
    <property type="project" value="InterPro"/>
</dbReference>
<evidence type="ECO:0000256" key="4">
    <source>
        <dbReference type="ARBA" id="ARBA00009000"/>
    </source>
</evidence>
<dbReference type="InterPro" id="IPR004193">
    <property type="entry name" value="Glyco_hydro_13_N"/>
</dbReference>
<dbReference type="OrthoDB" id="9800174at2"/>
<dbReference type="Gene3D" id="3.20.20.80">
    <property type="entry name" value="Glycosidases"/>
    <property type="match status" value="1"/>
</dbReference>
<dbReference type="FunFam" id="3.20.20.80:FF:000003">
    <property type="entry name" value="1,4-alpha-glucan branching enzyme GlgB"/>
    <property type="match status" value="1"/>
</dbReference>
<dbReference type="HAMAP" id="MF_00685">
    <property type="entry name" value="GlgB"/>
    <property type="match status" value="1"/>
</dbReference>
<dbReference type="InterPro" id="IPR013783">
    <property type="entry name" value="Ig-like_fold"/>
</dbReference>
<dbReference type="HOGENOM" id="CLU_004245_3_2_7"/>
<dbReference type="GO" id="GO:0005829">
    <property type="term" value="C:cytosol"/>
    <property type="evidence" value="ECO:0007669"/>
    <property type="project" value="TreeGrafter"/>
</dbReference>
<dbReference type="InterPro" id="IPR017853">
    <property type="entry name" value="GH"/>
</dbReference>
<keyword evidence="14" id="KW-1185">Reference proteome</keyword>
<evidence type="ECO:0000256" key="8">
    <source>
        <dbReference type="ARBA" id="ARBA00023056"/>
    </source>
</evidence>
<evidence type="ECO:0000256" key="11">
    <source>
        <dbReference type="PIRSR" id="PIRSR000463-1"/>
    </source>
</evidence>
<evidence type="ECO:0000256" key="6">
    <source>
        <dbReference type="ARBA" id="ARBA00022676"/>
    </source>
</evidence>
<dbReference type="NCBIfam" id="NF003811">
    <property type="entry name" value="PRK05402.1"/>
    <property type="match status" value="1"/>
</dbReference>
<dbReference type="PANTHER" id="PTHR43651:SF3">
    <property type="entry name" value="1,4-ALPHA-GLUCAN-BRANCHING ENZYME"/>
    <property type="match status" value="1"/>
</dbReference>
<dbReference type="CDD" id="cd11322">
    <property type="entry name" value="AmyAc_Glg_BE"/>
    <property type="match status" value="1"/>
</dbReference>
<dbReference type="Pfam" id="PF02922">
    <property type="entry name" value="CBM_48"/>
    <property type="match status" value="1"/>
</dbReference>
<dbReference type="SUPFAM" id="SSF51445">
    <property type="entry name" value="(Trans)glycosidases"/>
    <property type="match status" value="1"/>
</dbReference>